<feature type="region of interest" description="Disordered" evidence="1">
    <location>
        <begin position="46"/>
        <end position="102"/>
    </location>
</feature>
<feature type="compositionally biased region" description="Basic residues" evidence="1">
    <location>
        <begin position="1"/>
        <end position="10"/>
    </location>
</feature>
<feature type="region of interest" description="Disordered" evidence="1">
    <location>
        <begin position="1"/>
        <end position="24"/>
    </location>
</feature>
<feature type="compositionally biased region" description="Polar residues" evidence="1">
    <location>
        <begin position="272"/>
        <end position="290"/>
    </location>
</feature>
<evidence type="ECO:0000256" key="1">
    <source>
        <dbReference type="SAM" id="MobiDB-lite"/>
    </source>
</evidence>
<comment type="caution">
    <text evidence="2">The sequence shown here is derived from an EMBL/GenBank/DDBJ whole genome shotgun (WGS) entry which is preliminary data.</text>
</comment>
<feature type="compositionally biased region" description="Basic and acidic residues" evidence="1">
    <location>
        <begin position="61"/>
        <end position="70"/>
    </location>
</feature>
<feature type="compositionally biased region" description="Low complexity" evidence="1">
    <location>
        <begin position="316"/>
        <end position="327"/>
    </location>
</feature>
<dbReference type="Proteomes" id="UP000826195">
    <property type="component" value="Unassembled WGS sequence"/>
</dbReference>
<feature type="compositionally biased region" description="Basic and acidic residues" evidence="1">
    <location>
        <begin position="11"/>
        <end position="24"/>
    </location>
</feature>
<feature type="compositionally biased region" description="Polar residues" evidence="1">
    <location>
        <begin position="254"/>
        <end position="264"/>
    </location>
</feature>
<protein>
    <submittedName>
        <fullName evidence="2">Uncharacterized protein</fullName>
    </submittedName>
</protein>
<organism evidence="2 3">
    <name type="scientific">Cotesia glomerata</name>
    <name type="common">Lepidopteran parasitic wasp</name>
    <name type="synonym">Apanteles glomeratus</name>
    <dbReference type="NCBI Taxonomy" id="32391"/>
    <lineage>
        <taxon>Eukaryota</taxon>
        <taxon>Metazoa</taxon>
        <taxon>Ecdysozoa</taxon>
        <taxon>Arthropoda</taxon>
        <taxon>Hexapoda</taxon>
        <taxon>Insecta</taxon>
        <taxon>Pterygota</taxon>
        <taxon>Neoptera</taxon>
        <taxon>Endopterygota</taxon>
        <taxon>Hymenoptera</taxon>
        <taxon>Apocrita</taxon>
        <taxon>Ichneumonoidea</taxon>
        <taxon>Braconidae</taxon>
        <taxon>Microgastrinae</taxon>
        <taxon>Cotesia</taxon>
    </lineage>
</organism>
<feature type="compositionally biased region" description="Polar residues" evidence="1">
    <location>
        <begin position="304"/>
        <end position="315"/>
    </location>
</feature>
<feature type="region of interest" description="Disordered" evidence="1">
    <location>
        <begin position="249"/>
        <end position="334"/>
    </location>
</feature>
<feature type="compositionally biased region" description="Basic and acidic residues" evidence="1">
    <location>
        <begin position="83"/>
        <end position="96"/>
    </location>
</feature>
<reference evidence="2 3" key="1">
    <citation type="journal article" date="2021" name="J. Hered.">
        <title>A chromosome-level genome assembly of the parasitoid wasp, Cotesia glomerata (Hymenoptera: Braconidae).</title>
        <authorList>
            <person name="Pinto B.J."/>
            <person name="Weis J.J."/>
            <person name="Gamble T."/>
            <person name="Ode P.J."/>
            <person name="Paul R."/>
            <person name="Zaspel J.M."/>
        </authorList>
    </citation>
    <scope>NUCLEOTIDE SEQUENCE [LARGE SCALE GENOMIC DNA]</scope>
    <source>
        <strain evidence="2">CgM1</strain>
    </source>
</reference>
<evidence type="ECO:0000313" key="2">
    <source>
        <dbReference type="EMBL" id="KAH0568306.1"/>
    </source>
</evidence>
<name>A0AAV7J677_COTGL</name>
<accession>A0AAV7J677</accession>
<evidence type="ECO:0000313" key="3">
    <source>
        <dbReference type="Proteomes" id="UP000826195"/>
    </source>
</evidence>
<sequence>MGKSKKWSRQRSRDRDEDRDINKRVCRLEQILGEFIKETREKIFSKKDDQQKAAQNNENKPVNDQDDKLADQQSDGSGEAPVVEDKASEVSVDKTAEIIPPSAVEDGESAVNMLDEETETVLGDNPSADNKELLDLHQSLVSRWPTWMAEGLKKETKEVIVDKYSRKGNINLEAPELNEEVLASLNETGVKRDKLFIVEQNLVGSAMAALGLTKTVKELLQKTKPGTFLYGEKLTEKIKTAKSIEKLGKEIKNAPNSSSTTSGNKFRGAVQKPSTLSRTLNWRSPCTGQGNPHIGQKLPYQKFPRSTSQNSKTMYSNSSSQAKSNRSTLQDKRK</sequence>
<gene>
    <name evidence="2" type="ORF">KQX54_020297</name>
</gene>
<proteinExistence type="predicted"/>
<dbReference type="AlphaFoldDB" id="A0AAV7J677"/>
<keyword evidence="3" id="KW-1185">Reference proteome</keyword>
<dbReference type="EMBL" id="JAHXZJ010000001">
    <property type="protein sequence ID" value="KAH0568306.1"/>
    <property type="molecule type" value="Genomic_DNA"/>
</dbReference>